<name>A0AAD1UE16_EUPCR</name>
<evidence type="ECO:0000313" key="7">
    <source>
        <dbReference type="EMBL" id="CAI2363443.1"/>
    </source>
</evidence>
<comment type="caution">
    <text evidence="7">The sequence shown here is derived from an EMBL/GenBank/DDBJ whole genome shotgun (WGS) entry which is preliminary data.</text>
</comment>
<keyword evidence="1" id="KW-0479">Metal-binding</keyword>
<evidence type="ECO:0000256" key="2">
    <source>
        <dbReference type="ARBA" id="ARBA00022771"/>
    </source>
</evidence>
<dbReference type="AlphaFoldDB" id="A0AAD1UE16"/>
<dbReference type="Gene3D" id="3.30.40.10">
    <property type="entry name" value="Zinc/RING finger domain, C3HC4 (zinc finger)"/>
    <property type="match status" value="1"/>
</dbReference>
<dbReference type="EMBL" id="CAMPGE010004594">
    <property type="protein sequence ID" value="CAI2363443.1"/>
    <property type="molecule type" value="Genomic_DNA"/>
</dbReference>
<dbReference type="Proteomes" id="UP001295684">
    <property type="component" value="Unassembled WGS sequence"/>
</dbReference>
<dbReference type="InterPro" id="IPR013083">
    <property type="entry name" value="Znf_RING/FYVE/PHD"/>
</dbReference>
<dbReference type="PROSITE" id="PS50178">
    <property type="entry name" value="ZF_FYVE"/>
    <property type="match status" value="1"/>
</dbReference>
<evidence type="ECO:0000256" key="3">
    <source>
        <dbReference type="ARBA" id="ARBA00022833"/>
    </source>
</evidence>
<dbReference type="GO" id="GO:0008270">
    <property type="term" value="F:zinc ion binding"/>
    <property type="evidence" value="ECO:0007669"/>
    <property type="project" value="UniProtKB-KW"/>
</dbReference>
<keyword evidence="2 4" id="KW-0863">Zinc-finger</keyword>
<keyword evidence="8" id="KW-1185">Reference proteome</keyword>
<reference evidence="7" key="1">
    <citation type="submission" date="2023-07" db="EMBL/GenBank/DDBJ databases">
        <authorList>
            <consortium name="AG Swart"/>
            <person name="Singh M."/>
            <person name="Singh A."/>
            <person name="Seah K."/>
            <person name="Emmerich C."/>
        </authorList>
    </citation>
    <scope>NUCLEOTIDE SEQUENCE</scope>
    <source>
        <strain evidence="7">DP1</strain>
    </source>
</reference>
<evidence type="ECO:0000259" key="6">
    <source>
        <dbReference type="PROSITE" id="PS50178"/>
    </source>
</evidence>
<dbReference type="InterPro" id="IPR017455">
    <property type="entry name" value="Znf_FYVE-rel"/>
</dbReference>
<organism evidence="7 8">
    <name type="scientific">Euplotes crassus</name>
    <dbReference type="NCBI Taxonomy" id="5936"/>
    <lineage>
        <taxon>Eukaryota</taxon>
        <taxon>Sar</taxon>
        <taxon>Alveolata</taxon>
        <taxon>Ciliophora</taxon>
        <taxon>Intramacronucleata</taxon>
        <taxon>Spirotrichea</taxon>
        <taxon>Hypotrichia</taxon>
        <taxon>Euplotida</taxon>
        <taxon>Euplotidae</taxon>
        <taxon>Moneuplotes</taxon>
    </lineage>
</organism>
<feature type="coiled-coil region" evidence="5">
    <location>
        <begin position="256"/>
        <end position="283"/>
    </location>
</feature>
<sequence>MEMIITEGKQIHRRNTKHVRKPSPLEERYLDTPTHAKNTNSLFTTQKFNNQISDFPARQRSTSGEINIQINESEEAKEPARHARVTSNQNQLSGFDIRSNINLNLSDPRNGTILTSNLSYMSMLSENNEISNLARGLANANIKVREKTFIFDNADKIFSQKDPLPPKMWQEGERCTLCSTKFKKLRSSQKVSQHSVNFKFKHENCQLCGEAFCKTCVTTKIIIKSKKENETKCVMCKICSAKVIMREGVLDNIRKIEIYDEEIERHLKQIPKIEKQVTETNQNWDRLKESRKNNKLYFKKENFKQKCKIDEINVLIEDQGISLKACSEVEDKITKENYHLEKDLQEINKEIEEYELMVTLVAIQ</sequence>
<evidence type="ECO:0000256" key="5">
    <source>
        <dbReference type="SAM" id="Coils"/>
    </source>
</evidence>
<keyword evidence="3" id="KW-0862">Zinc</keyword>
<evidence type="ECO:0000256" key="4">
    <source>
        <dbReference type="PROSITE-ProRule" id="PRU00091"/>
    </source>
</evidence>
<protein>
    <recommendedName>
        <fullName evidence="6">FYVE-type domain-containing protein</fullName>
    </recommendedName>
</protein>
<accession>A0AAD1UE16</accession>
<dbReference type="CDD" id="cd00065">
    <property type="entry name" value="FYVE_like_SF"/>
    <property type="match status" value="1"/>
</dbReference>
<evidence type="ECO:0000256" key="1">
    <source>
        <dbReference type="ARBA" id="ARBA00022723"/>
    </source>
</evidence>
<gene>
    <name evidence="7" type="ORF">ECRASSUSDP1_LOCUS4779</name>
</gene>
<evidence type="ECO:0000313" key="8">
    <source>
        <dbReference type="Proteomes" id="UP001295684"/>
    </source>
</evidence>
<keyword evidence="5" id="KW-0175">Coiled coil</keyword>
<feature type="domain" description="FYVE-type" evidence="6">
    <location>
        <begin position="169"/>
        <end position="244"/>
    </location>
</feature>
<proteinExistence type="predicted"/>